<organism evidence="1 2">
    <name type="scientific">Flavobacterium fructosi</name>
    <dbReference type="NCBI Taxonomy" id="3230416"/>
    <lineage>
        <taxon>Bacteria</taxon>
        <taxon>Pseudomonadati</taxon>
        <taxon>Bacteroidota</taxon>
        <taxon>Flavobacteriia</taxon>
        <taxon>Flavobacteriales</taxon>
        <taxon>Flavobacteriaceae</taxon>
        <taxon>Flavobacterium</taxon>
    </lineage>
</organism>
<name>A0ABW6HNN0_9FLAO</name>
<reference evidence="1 2" key="1">
    <citation type="submission" date="2024-06" db="EMBL/GenBank/DDBJ databases">
        <title>Flavobacterium spp. isolated from glacier.</title>
        <authorList>
            <person name="Han D."/>
        </authorList>
    </citation>
    <scope>NUCLEOTIDE SEQUENCE [LARGE SCALE GENOMIC DNA]</scope>
    <source>
        <strain evidence="1 2">LB3P45</strain>
    </source>
</reference>
<gene>
    <name evidence="1" type="ORF">ACFX5D_11845</name>
</gene>
<accession>A0ABW6HNN0</accession>
<comment type="caution">
    <text evidence="1">The sequence shown here is derived from an EMBL/GenBank/DDBJ whole genome shotgun (WGS) entry which is preliminary data.</text>
</comment>
<protein>
    <submittedName>
        <fullName evidence="1">Uncharacterized protein</fullName>
    </submittedName>
</protein>
<keyword evidence="2" id="KW-1185">Reference proteome</keyword>
<evidence type="ECO:0000313" key="1">
    <source>
        <dbReference type="EMBL" id="MFE3848655.1"/>
    </source>
</evidence>
<dbReference type="RefSeq" id="WP_379858393.1">
    <property type="nucleotide sequence ID" value="NZ_JBHZQA010000007.1"/>
</dbReference>
<sequence>MLKQLGKEIMENNAEKSYYAMLEDRIAINLNQKQRLGSQLIYNKAGQAIPKKGLLDSLNVDNLRIKYNLPLFKEYYNFMTTLHFEMNKDLFLKQGMKEPKLYE</sequence>
<dbReference type="EMBL" id="JBHZQA010000007">
    <property type="protein sequence ID" value="MFE3848655.1"/>
    <property type="molecule type" value="Genomic_DNA"/>
</dbReference>
<proteinExistence type="predicted"/>
<evidence type="ECO:0000313" key="2">
    <source>
        <dbReference type="Proteomes" id="UP001600039"/>
    </source>
</evidence>
<dbReference type="Proteomes" id="UP001600039">
    <property type="component" value="Unassembled WGS sequence"/>
</dbReference>